<dbReference type="PANTHER" id="PTHR22666">
    <property type="entry name" value="MYB_SANT-LIKE DNA-BINDING DOMAIN-CONTAINING PROTEIN 1"/>
    <property type="match status" value="1"/>
</dbReference>
<keyword evidence="1" id="KW-0175">Coiled coil</keyword>
<dbReference type="AlphaFoldDB" id="A0A8N4L113"/>
<reference evidence="5" key="1">
    <citation type="submission" date="2025-08" db="UniProtKB">
        <authorList>
            <consortium name="RefSeq"/>
        </authorList>
    </citation>
    <scope>IDENTIFICATION</scope>
    <source>
        <tissue evidence="5">Adult</tissue>
    </source>
</reference>
<accession>A0A8N4L113</accession>
<dbReference type="OrthoDB" id="6081971at2759"/>
<feature type="coiled-coil region" evidence="1">
    <location>
        <begin position="18"/>
        <end position="78"/>
    </location>
</feature>
<dbReference type="InterPro" id="IPR026095">
    <property type="entry name" value="Myb/SANT-like_DNA-bd_dom_prot"/>
</dbReference>
<evidence type="ECO:0000259" key="3">
    <source>
        <dbReference type="Pfam" id="PF13837"/>
    </source>
</evidence>
<feature type="compositionally biased region" description="Pro residues" evidence="2">
    <location>
        <begin position="234"/>
        <end position="252"/>
    </location>
</feature>
<evidence type="ECO:0000256" key="2">
    <source>
        <dbReference type="SAM" id="MobiDB-lite"/>
    </source>
</evidence>
<proteinExistence type="predicted"/>
<dbReference type="OMA" id="CERETWP"/>
<feature type="compositionally biased region" description="Low complexity" evidence="2">
    <location>
        <begin position="253"/>
        <end position="264"/>
    </location>
</feature>
<dbReference type="Pfam" id="PF13837">
    <property type="entry name" value="Myb_DNA-bind_4"/>
    <property type="match status" value="2"/>
</dbReference>
<evidence type="ECO:0000313" key="5">
    <source>
        <dbReference type="RefSeq" id="XP_029407222.1"/>
    </source>
</evidence>
<dbReference type="Proteomes" id="UP001652620">
    <property type="component" value="Unplaced"/>
</dbReference>
<evidence type="ECO:0000256" key="1">
    <source>
        <dbReference type="SAM" id="Coils"/>
    </source>
</evidence>
<dbReference type="RefSeq" id="XP_029407222.1">
    <property type="nucleotide sequence ID" value="XM_029551362.2"/>
</dbReference>
<dbReference type="KEGG" id="bdr:105228818"/>
<dbReference type="SMR" id="A0A8N4L113"/>
<evidence type="ECO:0000313" key="4">
    <source>
        <dbReference type="Proteomes" id="UP001652620"/>
    </source>
</evidence>
<dbReference type="GO" id="GO:0016604">
    <property type="term" value="C:nuclear body"/>
    <property type="evidence" value="ECO:0007669"/>
    <property type="project" value="TreeGrafter"/>
</dbReference>
<dbReference type="GO" id="GO:0045893">
    <property type="term" value="P:positive regulation of DNA-templated transcription"/>
    <property type="evidence" value="ECO:0007669"/>
    <property type="project" value="TreeGrafter"/>
</dbReference>
<dbReference type="Gene3D" id="1.10.10.60">
    <property type="entry name" value="Homeodomain-like"/>
    <property type="match status" value="1"/>
</dbReference>
<protein>
    <submittedName>
        <fullName evidence="5">Uncharacterized protein LOC105228818 isoform X1</fullName>
    </submittedName>
</protein>
<dbReference type="InterPro" id="IPR044822">
    <property type="entry name" value="Myb_DNA-bind_4"/>
</dbReference>
<organism evidence="4 5">
    <name type="scientific">Bactrocera dorsalis</name>
    <name type="common">Oriental fruit fly</name>
    <name type="synonym">Dacus dorsalis</name>
    <dbReference type="NCBI Taxonomy" id="27457"/>
    <lineage>
        <taxon>Eukaryota</taxon>
        <taxon>Metazoa</taxon>
        <taxon>Ecdysozoa</taxon>
        <taxon>Arthropoda</taxon>
        <taxon>Hexapoda</taxon>
        <taxon>Insecta</taxon>
        <taxon>Pterygota</taxon>
        <taxon>Neoptera</taxon>
        <taxon>Endopterygota</taxon>
        <taxon>Diptera</taxon>
        <taxon>Brachycera</taxon>
        <taxon>Muscomorpha</taxon>
        <taxon>Tephritoidea</taxon>
        <taxon>Tephritidae</taxon>
        <taxon>Bactrocera</taxon>
        <taxon>Bactrocera</taxon>
    </lineage>
</organism>
<gene>
    <name evidence="5" type="primary">LOC105228818</name>
</gene>
<feature type="domain" description="Myb/SANT-like DNA-binding" evidence="3">
    <location>
        <begin position="13"/>
        <end position="98"/>
    </location>
</feature>
<name>A0A8N4L113_BACDO</name>
<feature type="region of interest" description="Disordered" evidence="2">
    <location>
        <begin position="225"/>
        <end position="270"/>
    </location>
</feature>
<sequence>MIILLRMAMRKRRSEWTLQDETELLENWESRSNDLRKAKRNAHIYQEISMEMGRRYTAEEIHCKVKNLTKKYREEKSKIDPFGGSPSVWKHYQAVHRIMGTTAVNSALYMKTDSLMSIRKQRSEWTLPDEIELLEKWEARSHDLRKAKRNAHIYREIAMEMGRRYTAEEVHCKVKNLTKKYREEKSKIDPSGGSPSVWKHYQAVQRIIGSTAVNSALYVKTDSLYSPTSSMPSPSSPFPSPQLPSPSPPLPSPSSSSASMQSPTARKRNYNGEMVKLIKQQTQILKTIAEESKLVNQEMIGAILEQNRITEKLSTLMEKISEKLGF</sequence>
<dbReference type="PANTHER" id="PTHR22666:SF3">
    <property type="entry name" value="MYB_SANT-LIKE DNA-BINDING DOMAIN-CONTAINING PROTEIN 1"/>
    <property type="match status" value="1"/>
</dbReference>
<feature type="domain" description="Myb/SANT-like DNA-binding" evidence="3">
    <location>
        <begin position="122"/>
        <end position="206"/>
    </location>
</feature>
<keyword evidence="4" id="KW-1185">Reference proteome</keyword>
<dbReference type="GeneID" id="105228818"/>